<dbReference type="GO" id="GO:0009847">
    <property type="term" value="P:spore germination"/>
    <property type="evidence" value="ECO:0007669"/>
    <property type="project" value="InterPro"/>
</dbReference>
<dbReference type="PANTHER" id="PTHR22550:SF5">
    <property type="entry name" value="LEUCINE ZIPPER PROTEIN 4"/>
    <property type="match status" value="1"/>
</dbReference>
<organism evidence="4 5">
    <name type="scientific">Paenibacillus radicis</name>
    <name type="common">ex Gao et al. 2016</name>
    <dbReference type="NCBI Taxonomy" id="1737354"/>
    <lineage>
        <taxon>Bacteria</taxon>
        <taxon>Bacillati</taxon>
        <taxon>Bacillota</taxon>
        <taxon>Bacilli</taxon>
        <taxon>Bacillales</taxon>
        <taxon>Paenibacillaceae</taxon>
        <taxon>Paenibacillus</taxon>
    </lineage>
</organism>
<accession>A0A917LVF7</accession>
<dbReference type="GO" id="GO:0016020">
    <property type="term" value="C:membrane"/>
    <property type="evidence" value="ECO:0007669"/>
    <property type="project" value="InterPro"/>
</dbReference>
<keyword evidence="3" id="KW-0812">Transmembrane</keyword>
<keyword evidence="2 3" id="KW-0472">Membrane</keyword>
<keyword evidence="5" id="KW-1185">Reference proteome</keyword>
<reference evidence="4 5" key="1">
    <citation type="journal article" date="2014" name="Int. J. Syst. Evol. Microbiol.">
        <title>Complete genome sequence of Corynebacterium casei LMG S-19264T (=DSM 44701T), isolated from a smear-ripened cheese.</title>
        <authorList>
            <consortium name="US DOE Joint Genome Institute (JGI-PGF)"/>
            <person name="Walter F."/>
            <person name="Albersmeier A."/>
            <person name="Kalinowski J."/>
            <person name="Ruckert C."/>
        </authorList>
    </citation>
    <scope>NUCLEOTIDE SEQUENCE [LARGE SCALE GENOMIC DNA]</scope>
    <source>
        <strain evidence="4 5">CGMCC 1.15286</strain>
    </source>
</reference>
<evidence type="ECO:0000256" key="2">
    <source>
        <dbReference type="ARBA" id="ARBA00023136"/>
    </source>
</evidence>
<evidence type="ECO:0000256" key="3">
    <source>
        <dbReference type="SAM" id="Phobius"/>
    </source>
</evidence>
<feature type="transmembrane region" description="Helical" evidence="3">
    <location>
        <begin position="294"/>
        <end position="317"/>
    </location>
</feature>
<proteinExistence type="inferred from homology"/>
<dbReference type="Proteomes" id="UP000600247">
    <property type="component" value="Unassembled WGS sequence"/>
</dbReference>
<gene>
    <name evidence="4" type="ORF">GCM10010918_10350</name>
</gene>
<dbReference type="PIRSF" id="PIRSF005690">
    <property type="entry name" value="GerBA"/>
    <property type="match status" value="1"/>
</dbReference>
<dbReference type="InterPro" id="IPR004995">
    <property type="entry name" value="Spore_Ger"/>
</dbReference>
<feature type="transmembrane region" description="Helical" evidence="3">
    <location>
        <begin position="385"/>
        <end position="409"/>
    </location>
</feature>
<name>A0A917LVF7_9BACL</name>
<dbReference type="EMBL" id="BMHY01000001">
    <property type="protein sequence ID" value="GGG59132.1"/>
    <property type="molecule type" value="Genomic_DNA"/>
</dbReference>
<dbReference type="PANTHER" id="PTHR22550">
    <property type="entry name" value="SPORE GERMINATION PROTEIN"/>
    <property type="match status" value="1"/>
</dbReference>
<keyword evidence="3" id="KW-1133">Transmembrane helix</keyword>
<evidence type="ECO:0000313" key="4">
    <source>
        <dbReference type="EMBL" id="GGG59132.1"/>
    </source>
</evidence>
<dbReference type="AlphaFoldDB" id="A0A917LVF7"/>
<evidence type="ECO:0000256" key="1">
    <source>
        <dbReference type="ARBA" id="ARBA00005278"/>
    </source>
</evidence>
<feature type="transmembrane region" description="Helical" evidence="3">
    <location>
        <begin position="421"/>
        <end position="446"/>
    </location>
</feature>
<comment type="caution">
    <text evidence="4">The sequence shown here is derived from an EMBL/GenBank/DDBJ whole genome shotgun (WGS) entry which is preliminary data.</text>
</comment>
<evidence type="ECO:0000313" key="5">
    <source>
        <dbReference type="Proteomes" id="UP000600247"/>
    </source>
</evidence>
<comment type="similarity">
    <text evidence="1">Belongs to the GerABKA family.</text>
</comment>
<protein>
    <submittedName>
        <fullName evidence="4">Spore germination protein</fullName>
    </submittedName>
</protein>
<dbReference type="Pfam" id="PF03323">
    <property type="entry name" value="GerA"/>
    <property type="match status" value="1"/>
</dbReference>
<dbReference type="InterPro" id="IPR050768">
    <property type="entry name" value="UPF0353/GerABKA_families"/>
</dbReference>
<sequence>MNGSKSRGGSAQFNRYDPESIIKSIQEALGNPPDLNRHPFALSPDRQGHCLFINTLVDKGKIEDTILRFFSERIATAEAANWTIDELHVQIPVSNSSKISDLDSCVLALLEGNCLLLLKGADEILQLDVSMQSQRPIPKPETEMTVRGPQEAFNEDMATSLSLIRKRIRTADLRFEQFTIGSKTESRVVILYMGELAPTEVVDEFRRRLKAIDTDSILDVSYVEDFISDRTFIPMPMMQKSERPDVTVSHLLEGRVAVMVDGSPLALIGPITFFQFFSSPEDYFQRADIATFMLWIRFISFLLAIFVPALYIAVTIFQQGLLPPSLLISISAQREGVPFPSYIEAFLMAGSFEILREAGLRMPRIAGQAISIVGALVLGEAAVQAGLVSAAMVIVVAVTAIASFVAPYYNFGLSQRFLQYAFMLLASFMGLFGILCGALFTVIHFASLKSFSVPFLAPIAPTYLSDWKDVLARRSRSKIKTYPVMNRTKRKRRIP</sequence>